<dbReference type="PANTHER" id="PTHR14269">
    <property type="entry name" value="CDP-DIACYLGLYCEROL--GLYCEROL-3-PHOSPHATE 3-PHOSPHATIDYLTRANSFERASE-RELATED"/>
    <property type="match status" value="1"/>
</dbReference>
<feature type="transmembrane region" description="Helical" evidence="19">
    <location>
        <begin position="160"/>
        <end position="182"/>
    </location>
</feature>
<feature type="transmembrane region" description="Helical" evidence="19">
    <location>
        <begin position="136"/>
        <end position="154"/>
    </location>
</feature>
<name>A0ABX1XUH2_9BACL</name>
<evidence type="ECO:0000256" key="16">
    <source>
        <dbReference type="ARBA" id="ARBA00033018"/>
    </source>
</evidence>
<dbReference type="EMBL" id="WHOA01000069">
    <property type="protein sequence ID" value="NOU71434.1"/>
    <property type="molecule type" value="Genomic_DNA"/>
</dbReference>
<keyword evidence="9 18" id="KW-0808">Transferase</keyword>
<keyword evidence="14" id="KW-0594">Phospholipid biosynthesis</keyword>
<dbReference type="PIRSF" id="PIRSF000847">
    <property type="entry name" value="Phos_ph_gly_syn"/>
    <property type="match status" value="1"/>
</dbReference>
<evidence type="ECO:0000256" key="4">
    <source>
        <dbReference type="ARBA" id="ARBA00005189"/>
    </source>
</evidence>
<dbReference type="EC" id="2.7.8.5" evidence="6"/>
<keyword evidence="12" id="KW-0443">Lipid metabolism</keyword>
<evidence type="ECO:0000256" key="19">
    <source>
        <dbReference type="SAM" id="Phobius"/>
    </source>
</evidence>
<dbReference type="PANTHER" id="PTHR14269:SF62">
    <property type="entry name" value="CDP-DIACYLGLYCEROL--GLYCEROL-3-PHOSPHATE 3-PHOSPHATIDYLTRANSFERASE 1, CHLOROPLASTIC"/>
    <property type="match status" value="1"/>
</dbReference>
<comment type="caution">
    <text evidence="20">The sequence shown here is derived from an EMBL/GenBank/DDBJ whole genome shotgun (WGS) entry which is preliminary data.</text>
</comment>
<evidence type="ECO:0000256" key="10">
    <source>
        <dbReference type="ARBA" id="ARBA00022692"/>
    </source>
</evidence>
<dbReference type="InterPro" id="IPR050324">
    <property type="entry name" value="CDP-alcohol_PTase-I"/>
</dbReference>
<comment type="function">
    <text evidence="1">This protein catalyzes the committed step to the synthesis of the acidic phospholipids.</text>
</comment>
<dbReference type="Proteomes" id="UP000616779">
    <property type="component" value="Unassembled WGS sequence"/>
</dbReference>
<keyword evidence="11 19" id="KW-1133">Transmembrane helix</keyword>
<keyword evidence="13 19" id="KW-0472">Membrane</keyword>
<dbReference type="Gene3D" id="1.20.120.1760">
    <property type="match status" value="1"/>
</dbReference>
<evidence type="ECO:0000256" key="14">
    <source>
        <dbReference type="ARBA" id="ARBA00023209"/>
    </source>
</evidence>
<dbReference type="InterPro" id="IPR048254">
    <property type="entry name" value="CDP_ALCOHOL_P_TRANSF_CS"/>
</dbReference>
<evidence type="ECO:0000256" key="9">
    <source>
        <dbReference type="ARBA" id="ARBA00022679"/>
    </source>
</evidence>
<comment type="catalytic activity">
    <reaction evidence="17">
        <text>a CDP-1,2-diacyl-sn-glycerol + sn-glycerol 3-phosphate = a 1,2-diacyl-sn-glycero-3-phospho-(1'-sn-glycero-3'-phosphate) + CMP + H(+)</text>
        <dbReference type="Rhea" id="RHEA:12593"/>
        <dbReference type="ChEBI" id="CHEBI:15378"/>
        <dbReference type="ChEBI" id="CHEBI:57597"/>
        <dbReference type="ChEBI" id="CHEBI:58332"/>
        <dbReference type="ChEBI" id="CHEBI:60110"/>
        <dbReference type="ChEBI" id="CHEBI:60377"/>
        <dbReference type="EC" id="2.7.8.5"/>
    </reaction>
</comment>
<reference evidence="20 21" key="1">
    <citation type="submission" date="2019-10" db="EMBL/GenBank/DDBJ databases">
        <title>Description of Paenibacillus terrestris sp. nov.</title>
        <authorList>
            <person name="Carlier A."/>
            <person name="Qi S."/>
        </authorList>
    </citation>
    <scope>NUCLEOTIDE SEQUENCE [LARGE SCALE GENOMIC DNA]</scope>
    <source>
        <strain evidence="20 21">LMG 31458</strain>
    </source>
</reference>
<keyword evidence="8" id="KW-0444">Lipid biosynthesis</keyword>
<evidence type="ECO:0000256" key="13">
    <source>
        <dbReference type="ARBA" id="ARBA00023136"/>
    </source>
</evidence>
<evidence type="ECO:0000313" key="21">
    <source>
        <dbReference type="Proteomes" id="UP000616779"/>
    </source>
</evidence>
<evidence type="ECO:0000256" key="6">
    <source>
        <dbReference type="ARBA" id="ARBA00013170"/>
    </source>
</evidence>
<keyword evidence="10 19" id="KW-0812">Transmembrane</keyword>
<evidence type="ECO:0000256" key="1">
    <source>
        <dbReference type="ARBA" id="ARBA00003973"/>
    </source>
</evidence>
<evidence type="ECO:0000256" key="8">
    <source>
        <dbReference type="ARBA" id="ARBA00022516"/>
    </source>
</evidence>
<sequence>MKVKCTRYRILTRRRGTLNIPNMLTISRFVLIPVYLVIFFNGHIQVAFFILLVAGLTDILDGYIARTRGLITPVGVMLDPLADKSMMITVILSLLISGLIPWQAAAAMFIRDLGMIMGSAFFHFRGKLTVPANVMGKLTTVLYYFAILFIVFHLNFAITYLWFVIGVSFLTSFIYIIQFLVLNRGAKLK</sequence>
<dbReference type="PROSITE" id="PS00379">
    <property type="entry name" value="CDP_ALCOHOL_P_TRANSF"/>
    <property type="match status" value="1"/>
</dbReference>
<comment type="subcellular location">
    <subcellularLocation>
        <location evidence="2">Membrane</location>
        <topology evidence="2">Multi-pass membrane protein</topology>
    </subcellularLocation>
</comment>
<evidence type="ECO:0000256" key="2">
    <source>
        <dbReference type="ARBA" id="ARBA00004141"/>
    </source>
</evidence>
<evidence type="ECO:0000256" key="17">
    <source>
        <dbReference type="ARBA" id="ARBA00048586"/>
    </source>
</evidence>
<dbReference type="Pfam" id="PF01066">
    <property type="entry name" value="CDP-OH_P_transf"/>
    <property type="match status" value="1"/>
</dbReference>
<dbReference type="InterPro" id="IPR000462">
    <property type="entry name" value="CDP-OH_P_trans"/>
</dbReference>
<comment type="pathway">
    <text evidence="4">Lipid metabolism.</text>
</comment>
<evidence type="ECO:0000256" key="15">
    <source>
        <dbReference type="ARBA" id="ARBA00023264"/>
    </source>
</evidence>
<organism evidence="20 21">
    <name type="scientific">Paenibacillus phytorum</name>
    <dbReference type="NCBI Taxonomy" id="2654977"/>
    <lineage>
        <taxon>Bacteria</taxon>
        <taxon>Bacillati</taxon>
        <taxon>Bacillota</taxon>
        <taxon>Bacilli</taxon>
        <taxon>Bacillales</taxon>
        <taxon>Paenibacillaceae</taxon>
        <taxon>Paenibacillus</taxon>
    </lineage>
</organism>
<accession>A0ABX1XUH2</accession>
<dbReference type="InterPro" id="IPR043130">
    <property type="entry name" value="CDP-OH_PTrfase_TM_dom"/>
</dbReference>
<evidence type="ECO:0000256" key="18">
    <source>
        <dbReference type="RuleBase" id="RU003750"/>
    </source>
</evidence>
<comment type="similarity">
    <text evidence="5 18">Belongs to the CDP-alcohol phosphatidyltransferase class-I family.</text>
</comment>
<dbReference type="InterPro" id="IPR004570">
    <property type="entry name" value="Phosphatidylglycerol_P_synth"/>
</dbReference>
<gene>
    <name evidence="20" type="ORF">GC098_08370</name>
</gene>
<keyword evidence="15" id="KW-1208">Phospholipid metabolism</keyword>
<evidence type="ECO:0000256" key="7">
    <source>
        <dbReference type="ARBA" id="ARBA00014944"/>
    </source>
</evidence>
<proteinExistence type="inferred from homology"/>
<protein>
    <recommendedName>
        <fullName evidence="7">CDP-diacylglycerol--glycerol-3-phosphate 3-phosphatidyltransferase</fullName>
        <ecNumber evidence="6">2.7.8.5</ecNumber>
    </recommendedName>
    <alternativeName>
        <fullName evidence="16">Phosphatidylglycerophosphate synthase</fullName>
    </alternativeName>
</protein>
<comment type="pathway">
    <text evidence="3">Phospholipid metabolism; phosphatidylglycerol biosynthesis; phosphatidylglycerol from CDP-diacylglycerol: step 1/2.</text>
</comment>
<evidence type="ECO:0000256" key="5">
    <source>
        <dbReference type="ARBA" id="ARBA00010441"/>
    </source>
</evidence>
<evidence type="ECO:0000256" key="12">
    <source>
        <dbReference type="ARBA" id="ARBA00023098"/>
    </source>
</evidence>
<keyword evidence="21" id="KW-1185">Reference proteome</keyword>
<evidence type="ECO:0000256" key="11">
    <source>
        <dbReference type="ARBA" id="ARBA00022989"/>
    </source>
</evidence>
<evidence type="ECO:0000256" key="3">
    <source>
        <dbReference type="ARBA" id="ARBA00005042"/>
    </source>
</evidence>
<feature type="transmembrane region" description="Helical" evidence="19">
    <location>
        <begin position="85"/>
        <end position="102"/>
    </location>
</feature>
<evidence type="ECO:0000313" key="20">
    <source>
        <dbReference type="EMBL" id="NOU71434.1"/>
    </source>
</evidence>